<dbReference type="EMBL" id="CP001363">
    <property type="protein sequence ID" value="ACY89320.1"/>
    <property type="molecule type" value="Genomic_DNA"/>
</dbReference>
<reference evidence="1 2" key="1">
    <citation type="journal article" date="2010" name="J. Bacteriol.">
        <title>Short-term signatures of evolutionary change in the Salmonella enterica serovar typhimurium 14028 genome.</title>
        <authorList>
            <person name="Jarvik T."/>
            <person name="Smillie C."/>
            <person name="Groisman E.A."/>
            <person name="Ochman H."/>
        </authorList>
    </citation>
    <scope>NUCLEOTIDE SEQUENCE [LARGE SCALE GENOMIC DNA]</scope>
    <source>
        <strain evidence="2">14028s / SGSC 2262</strain>
    </source>
</reference>
<organism evidence="1 2">
    <name type="scientific">Salmonella typhimurium (strain 14028s / SGSC 2262)</name>
    <dbReference type="NCBI Taxonomy" id="588858"/>
    <lineage>
        <taxon>Bacteria</taxon>
        <taxon>Pseudomonadati</taxon>
        <taxon>Pseudomonadota</taxon>
        <taxon>Gammaproteobacteria</taxon>
        <taxon>Enterobacterales</taxon>
        <taxon>Enterobacteriaceae</taxon>
        <taxon>Salmonella</taxon>
    </lineage>
</organism>
<evidence type="ECO:0000313" key="1">
    <source>
        <dbReference type="EMBL" id="ACY89320.1"/>
    </source>
</evidence>
<protein>
    <submittedName>
        <fullName evidence="1">Uncharacterized protein</fullName>
    </submittedName>
</protein>
<accession>A0A0F6B479</accession>
<evidence type="ECO:0000313" key="2">
    <source>
        <dbReference type="Proteomes" id="UP000002695"/>
    </source>
</evidence>
<name>A0A0F6B479_SALT1</name>
<dbReference type="KEGG" id="seo:STM14_2881"/>
<proteinExistence type="predicted"/>
<dbReference type="AlphaFoldDB" id="A0A0F6B479"/>
<dbReference type="Proteomes" id="UP000002695">
    <property type="component" value="Chromosome"/>
</dbReference>
<dbReference type="HOGENOM" id="CLU_3221683_0_0_6"/>
<gene>
    <name evidence="1" type="ordered locus">STM14_2881</name>
</gene>
<sequence>MPLAEKYAKWHRLKGISSIMPKKTPAHDVNHKCQGYHALRSMAH</sequence>
<keyword evidence="2" id="KW-1185">Reference proteome</keyword>